<keyword evidence="4" id="KW-0325">Glycoprotein</keyword>
<reference evidence="5" key="2">
    <citation type="submission" date="2025-08" db="UniProtKB">
        <authorList>
            <consortium name="Ensembl"/>
        </authorList>
    </citation>
    <scope>IDENTIFICATION</scope>
</reference>
<dbReference type="InParanoid" id="A0A667WSX5"/>
<keyword evidence="6" id="KW-1185">Reference proteome</keyword>
<name>A0A667WSX5_9TELE</name>
<dbReference type="Proteomes" id="UP000472263">
    <property type="component" value="Chromosome 18"/>
</dbReference>
<evidence type="ECO:0000256" key="3">
    <source>
        <dbReference type="ARBA" id="ARBA00023136"/>
    </source>
</evidence>
<sequence length="224" mass="24583">YIFVLSCFCYKKVGDTVELPSCLPSEGVDFAAWEYGDTRIASTDMVETSDGDQFQGRVKINGQNFSLTVESLTLNDSGSFKFVSEVNGEQRITTIITLKSVTEKPVLKVSSTWHELNSSCTVLLECGSARHSEVTYSWTVGNHTFKGSRVHFTVIPPGGDTDVTCTVSNSVSVNNASQIVHCSNICHKAIFQVPFSFQEVLSVQMFFQSPTTGFAQGLKAAFTW</sequence>
<dbReference type="InterPro" id="IPR013783">
    <property type="entry name" value="Ig-like_fold"/>
</dbReference>
<evidence type="ECO:0000313" key="5">
    <source>
        <dbReference type="Ensembl" id="ENSMMDP00005005497.1"/>
    </source>
</evidence>
<organism evidence="5 6">
    <name type="scientific">Myripristis murdjan</name>
    <name type="common">pinecone soldierfish</name>
    <dbReference type="NCBI Taxonomy" id="586833"/>
    <lineage>
        <taxon>Eukaryota</taxon>
        <taxon>Metazoa</taxon>
        <taxon>Chordata</taxon>
        <taxon>Craniata</taxon>
        <taxon>Vertebrata</taxon>
        <taxon>Euteleostomi</taxon>
        <taxon>Actinopterygii</taxon>
        <taxon>Neopterygii</taxon>
        <taxon>Teleostei</taxon>
        <taxon>Neoteleostei</taxon>
        <taxon>Acanthomorphata</taxon>
        <taxon>Holocentriformes</taxon>
        <taxon>Holocentridae</taxon>
        <taxon>Myripristis</taxon>
    </lineage>
</organism>
<dbReference type="Ensembl" id="ENSMMDT00005005647.1">
    <property type="protein sequence ID" value="ENSMMDP00005005497.1"/>
    <property type="gene ID" value="ENSMMDG00005003056.1"/>
</dbReference>
<dbReference type="SUPFAM" id="SSF48726">
    <property type="entry name" value="Immunoglobulin"/>
    <property type="match status" value="1"/>
</dbReference>
<evidence type="ECO:0000256" key="2">
    <source>
        <dbReference type="ARBA" id="ARBA00022729"/>
    </source>
</evidence>
<evidence type="ECO:0000256" key="1">
    <source>
        <dbReference type="ARBA" id="ARBA00004370"/>
    </source>
</evidence>
<keyword evidence="2" id="KW-0732">Signal</keyword>
<comment type="subcellular location">
    <subcellularLocation>
        <location evidence="1">Membrane</location>
    </subcellularLocation>
</comment>
<dbReference type="InterPro" id="IPR036179">
    <property type="entry name" value="Ig-like_dom_sf"/>
</dbReference>
<dbReference type="InterPro" id="IPR015631">
    <property type="entry name" value="CD2/SLAM_rcpt"/>
</dbReference>
<dbReference type="PANTHER" id="PTHR12080">
    <property type="entry name" value="SIGNALING LYMPHOCYTIC ACTIVATION MOLECULE"/>
    <property type="match status" value="1"/>
</dbReference>
<evidence type="ECO:0000313" key="6">
    <source>
        <dbReference type="Proteomes" id="UP000472263"/>
    </source>
</evidence>
<reference evidence="5" key="1">
    <citation type="submission" date="2019-06" db="EMBL/GenBank/DDBJ databases">
        <authorList>
            <consortium name="Wellcome Sanger Institute Data Sharing"/>
        </authorList>
    </citation>
    <scope>NUCLEOTIDE SEQUENCE [LARGE SCALE GENOMIC DNA]</scope>
</reference>
<dbReference type="AlphaFoldDB" id="A0A667WSX5"/>
<evidence type="ECO:0000256" key="4">
    <source>
        <dbReference type="ARBA" id="ARBA00023180"/>
    </source>
</evidence>
<reference evidence="5" key="3">
    <citation type="submission" date="2025-09" db="UniProtKB">
        <authorList>
            <consortium name="Ensembl"/>
        </authorList>
    </citation>
    <scope>IDENTIFICATION</scope>
</reference>
<keyword evidence="3" id="KW-0472">Membrane</keyword>
<accession>A0A667WSX5</accession>
<dbReference type="Gene3D" id="2.60.40.10">
    <property type="entry name" value="Immunoglobulins"/>
    <property type="match status" value="2"/>
</dbReference>
<dbReference type="PANTHER" id="PTHR12080:SF48">
    <property type="entry name" value="IMMUNOGLOBULIN SUBTYPE DOMAIN-CONTAINING PROTEIN"/>
    <property type="match status" value="1"/>
</dbReference>
<protein>
    <recommendedName>
        <fullName evidence="7">Ig-like domain-containing protein</fullName>
    </recommendedName>
</protein>
<proteinExistence type="predicted"/>
<dbReference type="GO" id="GO:0016020">
    <property type="term" value="C:membrane"/>
    <property type="evidence" value="ECO:0007669"/>
    <property type="project" value="UniProtKB-SubCell"/>
</dbReference>
<evidence type="ECO:0008006" key="7">
    <source>
        <dbReference type="Google" id="ProtNLM"/>
    </source>
</evidence>